<feature type="region of interest" description="Disordered" evidence="1">
    <location>
        <begin position="1"/>
        <end position="53"/>
    </location>
</feature>
<reference evidence="2 3" key="1">
    <citation type="submission" date="2019-05" db="EMBL/GenBank/DDBJ databases">
        <title>Another draft genome of Portunus trituberculatus and its Hox gene families provides insights of decapod evolution.</title>
        <authorList>
            <person name="Jeong J.-H."/>
            <person name="Song I."/>
            <person name="Kim S."/>
            <person name="Choi T."/>
            <person name="Kim D."/>
            <person name="Ryu S."/>
            <person name="Kim W."/>
        </authorList>
    </citation>
    <scope>NUCLEOTIDE SEQUENCE [LARGE SCALE GENOMIC DNA]</scope>
    <source>
        <tissue evidence="2">Muscle</tissue>
    </source>
</reference>
<keyword evidence="3" id="KW-1185">Reference proteome</keyword>
<accession>A0A5B7JUY7</accession>
<gene>
    <name evidence="2" type="ORF">E2C01_093635</name>
</gene>
<evidence type="ECO:0000313" key="2">
    <source>
        <dbReference type="EMBL" id="MPC98273.1"/>
    </source>
</evidence>
<proteinExistence type="predicted"/>
<feature type="compositionally biased region" description="Low complexity" evidence="1">
    <location>
        <begin position="23"/>
        <end position="38"/>
    </location>
</feature>
<dbReference type="EMBL" id="VSRR010113381">
    <property type="protein sequence ID" value="MPC98273.1"/>
    <property type="molecule type" value="Genomic_DNA"/>
</dbReference>
<evidence type="ECO:0000256" key="1">
    <source>
        <dbReference type="SAM" id="MobiDB-lite"/>
    </source>
</evidence>
<protein>
    <submittedName>
        <fullName evidence="2">Uncharacterized protein</fullName>
    </submittedName>
</protein>
<sequence>MHSTLHSPATLLSAPANPPPPTYTDVPPASPSAPAHFPALPPPAVHKAPRQPVLARPHAILRPSTSQSTATALKFHGRDILHY</sequence>
<evidence type="ECO:0000313" key="3">
    <source>
        <dbReference type="Proteomes" id="UP000324222"/>
    </source>
</evidence>
<dbReference type="AlphaFoldDB" id="A0A5B7JUY7"/>
<dbReference type="Proteomes" id="UP000324222">
    <property type="component" value="Unassembled WGS sequence"/>
</dbReference>
<comment type="caution">
    <text evidence="2">The sequence shown here is derived from an EMBL/GenBank/DDBJ whole genome shotgun (WGS) entry which is preliminary data.</text>
</comment>
<organism evidence="2 3">
    <name type="scientific">Portunus trituberculatus</name>
    <name type="common">Swimming crab</name>
    <name type="synonym">Neptunus trituberculatus</name>
    <dbReference type="NCBI Taxonomy" id="210409"/>
    <lineage>
        <taxon>Eukaryota</taxon>
        <taxon>Metazoa</taxon>
        <taxon>Ecdysozoa</taxon>
        <taxon>Arthropoda</taxon>
        <taxon>Crustacea</taxon>
        <taxon>Multicrustacea</taxon>
        <taxon>Malacostraca</taxon>
        <taxon>Eumalacostraca</taxon>
        <taxon>Eucarida</taxon>
        <taxon>Decapoda</taxon>
        <taxon>Pleocyemata</taxon>
        <taxon>Brachyura</taxon>
        <taxon>Eubrachyura</taxon>
        <taxon>Portunoidea</taxon>
        <taxon>Portunidae</taxon>
        <taxon>Portuninae</taxon>
        <taxon>Portunus</taxon>
    </lineage>
</organism>
<name>A0A5B7JUY7_PORTR</name>